<organism evidence="2 3">
    <name type="scientific">Limosilactobacillus urinaemulieris</name>
    <dbReference type="NCBI Taxonomy" id="2742600"/>
    <lineage>
        <taxon>Bacteria</taxon>
        <taxon>Bacillati</taxon>
        <taxon>Bacillota</taxon>
        <taxon>Bacilli</taxon>
        <taxon>Lactobacillales</taxon>
        <taxon>Lactobacillaceae</taxon>
        <taxon>Limosilactobacillus</taxon>
    </lineage>
</organism>
<sequence>MGNEEVIDSILQVMKVTRRDVIDDFREAISDVNTNGLPQAVWARRAKVLVKIFKHNDRIKVLHIKRVFWEINPVFNTETGELYLLSSKNNSKNIKNKYLKNGTSTHYTYDLLIYNSGLLPLTSEVTLFQNNDDDEKRITENQKMLGEWYENVKKVYIVIVDYIVDEAIEASCLLLNDQYATVDEVNLTPLLHENDNDNKNLNGAMDNTDNKQHKPLVTLKKKQNKKE</sequence>
<dbReference type="Proteomes" id="UP000645007">
    <property type="component" value="Unassembled WGS sequence"/>
</dbReference>
<reference evidence="2 3" key="1">
    <citation type="submission" date="2020-06" db="EMBL/GenBank/DDBJ databases">
        <title>Limosilactobacillus sp. nov.</title>
        <authorList>
            <person name="Ksiezarek M."/>
            <person name="Goncalves Ribeiro T."/>
            <person name="Rocha J."/>
            <person name="Grosso F."/>
            <person name="Peixe L."/>
        </authorList>
    </citation>
    <scope>NUCLEOTIDE SEQUENCE [LARGE SCALE GENOMIC DNA]</scope>
    <source>
        <strain evidence="3">c9Ua_26_M</strain>
    </source>
</reference>
<dbReference type="Pfam" id="PF19448">
    <property type="entry name" value="DUF5986"/>
    <property type="match status" value="1"/>
</dbReference>
<evidence type="ECO:0000313" key="2">
    <source>
        <dbReference type="EMBL" id="MBD8086130.1"/>
    </source>
</evidence>
<dbReference type="InterPro" id="IPR046028">
    <property type="entry name" value="DUF5986"/>
</dbReference>
<protein>
    <submittedName>
        <fullName evidence="2">Uncharacterized protein</fullName>
    </submittedName>
</protein>
<evidence type="ECO:0000256" key="1">
    <source>
        <dbReference type="SAM" id="MobiDB-lite"/>
    </source>
</evidence>
<dbReference type="RefSeq" id="WP_191911853.1">
    <property type="nucleotide sequence ID" value="NZ_JABUXR010000017.1"/>
</dbReference>
<comment type="caution">
    <text evidence="2">The sequence shown here is derived from an EMBL/GenBank/DDBJ whole genome shotgun (WGS) entry which is preliminary data.</text>
</comment>
<feature type="region of interest" description="Disordered" evidence="1">
    <location>
        <begin position="193"/>
        <end position="213"/>
    </location>
</feature>
<evidence type="ECO:0000313" key="3">
    <source>
        <dbReference type="Proteomes" id="UP000645007"/>
    </source>
</evidence>
<keyword evidence="3" id="KW-1185">Reference proteome</keyword>
<gene>
    <name evidence="2" type="ORF">HUK45_07785</name>
</gene>
<dbReference type="EMBL" id="JABUXR010000017">
    <property type="protein sequence ID" value="MBD8086130.1"/>
    <property type="molecule type" value="Genomic_DNA"/>
</dbReference>
<proteinExistence type="predicted"/>
<name>A0ABR8ZLE4_9LACO</name>
<accession>A0ABR8ZLE4</accession>